<evidence type="ECO:0000313" key="2">
    <source>
        <dbReference type="EMBL" id="KAG8056566.1"/>
    </source>
</evidence>
<organism evidence="2 3">
    <name type="scientific">Zizania palustris</name>
    <name type="common">Northern wild rice</name>
    <dbReference type="NCBI Taxonomy" id="103762"/>
    <lineage>
        <taxon>Eukaryota</taxon>
        <taxon>Viridiplantae</taxon>
        <taxon>Streptophyta</taxon>
        <taxon>Embryophyta</taxon>
        <taxon>Tracheophyta</taxon>
        <taxon>Spermatophyta</taxon>
        <taxon>Magnoliopsida</taxon>
        <taxon>Liliopsida</taxon>
        <taxon>Poales</taxon>
        <taxon>Poaceae</taxon>
        <taxon>BOP clade</taxon>
        <taxon>Oryzoideae</taxon>
        <taxon>Oryzeae</taxon>
        <taxon>Zizaniinae</taxon>
        <taxon>Zizania</taxon>
    </lineage>
</organism>
<reference evidence="2" key="2">
    <citation type="submission" date="2021-02" db="EMBL/GenBank/DDBJ databases">
        <authorList>
            <person name="Kimball J.A."/>
            <person name="Haas M.W."/>
            <person name="Macchietto M."/>
            <person name="Kono T."/>
            <person name="Duquette J."/>
            <person name="Shao M."/>
        </authorList>
    </citation>
    <scope>NUCLEOTIDE SEQUENCE</scope>
    <source>
        <tissue evidence="2">Fresh leaf tissue</tissue>
    </source>
</reference>
<feature type="region of interest" description="Disordered" evidence="1">
    <location>
        <begin position="95"/>
        <end position="128"/>
    </location>
</feature>
<protein>
    <submittedName>
        <fullName evidence="2">Uncharacterized protein</fullName>
    </submittedName>
</protein>
<dbReference type="EMBL" id="JAAALK010000287">
    <property type="protein sequence ID" value="KAG8056566.1"/>
    <property type="molecule type" value="Genomic_DNA"/>
</dbReference>
<proteinExistence type="predicted"/>
<reference evidence="2" key="1">
    <citation type="journal article" date="2021" name="bioRxiv">
        <title>Whole Genome Assembly and Annotation of Northern Wild Rice, Zizania palustris L., Supports a Whole Genome Duplication in the Zizania Genus.</title>
        <authorList>
            <person name="Haas M."/>
            <person name="Kono T."/>
            <person name="Macchietto M."/>
            <person name="Millas R."/>
            <person name="McGilp L."/>
            <person name="Shao M."/>
            <person name="Duquette J."/>
            <person name="Hirsch C.N."/>
            <person name="Kimball J."/>
        </authorList>
    </citation>
    <scope>NUCLEOTIDE SEQUENCE</scope>
    <source>
        <tissue evidence="2">Fresh leaf tissue</tissue>
    </source>
</reference>
<name>A0A8J5VEB2_ZIZPA</name>
<accession>A0A8J5VEB2</accession>
<dbReference type="AlphaFoldDB" id="A0A8J5VEB2"/>
<sequence length="128" mass="14467">MEIEMEREIRINVKLNFMLKKMEESKGLEQKNIANLRAMRLAIEFRLLKMKKMADPDQEGEKDSPLSSLAMSPAPLLPPLLALLAPSVNVSRFLGQPHHEEEPSEIWLTKVDDDDADYASGGSECDDK</sequence>
<gene>
    <name evidence="2" type="ORF">GUJ93_ZPchr0002g24447</name>
</gene>
<comment type="caution">
    <text evidence="2">The sequence shown here is derived from an EMBL/GenBank/DDBJ whole genome shotgun (WGS) entry which is preliminary data.</text>
</comment>
<dbReference type="Proteomes" id="UP000729402">
    <property type="component" value="Unassembled WGS sequence"/>
</dbReference>
<evidence type="ECO:0000313" key="3">
    <source>
        <dbReference type="Proteomes" id="UP000729402"/>
    </source>
</evidence>
<evidence type="ECO:0000256" key="1">
    <source>
        <dbReference type="SAM" id="MobiDB-lite"/>
    </source>
</evidence>
<keyword evidence="3" id="KW-1185">Reference proteome</keyword>